<keyword evidence="1" id="KW-0812">Transmembrane</keyword>
<name>A0A6A5Z2M3_9PLEO</name>
<feature type="transmembrane region" description="Helical" evidence="1">
    <location>
        <begin position="124"/>
        <end position="142"/>
    </location>
</feature>
<sequence length="175" mass="19739">MVQHKANAVLQKLSSSVTTTYLYTIKTLELVDATIRSINALILARVHASYEKSILYTILLALLYTLYVLFKEGGSRYTFVFALAWGFVATLAGDHLVTQALGLRWGPVNGPIAVIMNSNYLSPLLAYVWLGLAIWLFTWVCVKIAEMCKQEKVEEREVFEIPDARSRRGDDKMFA</sequence>
<evidence type="ECO:0000313" key="2">
    <source>
        <dbReference type="EMBL" id="KAF2113675.1"/>
    </source>
</evidence>
<keyword evidence="3" id="KW-1185">Reference proteome</keyword>
<feature type="transmembrane region" description="Helical" evidence="1">
    <location>
        <begin position="77"/>
        <end position="97"/>
    </location>
</feature>
<evidence type="ECO:0000256" key="1">
    <source>
        <dbReference type="SAM" id="Phobius"/>
    </source>
</evidence>
<dbReference type="EMBL" id="ML977327">
    <property type="protein sequence ID" value="KAF2113675.1"/>
    <property type="molecule type" value="Genomic_DNA"/>
</dbReference>
<reference evidence="2" key="1">
    <citation type="journal article" date="2020" name="Stud. Mycol.">
        <title>101 Dothideomycetes genomes: a test case for predicting lifestyles and emergence of pathogens.</title>
        <authorList>
            <person name="Haridas S."/>
            <person name="Albert R."/>
            <person name="Binder M."/>
            <person name="Bloem J."/>
            <person name="Labutti K."/>
            <person name="Salamov A."/>
            <person name="Andreopoulos B."/>
            <person name="Baker S."/>
            <person name="Barry K."/>
            <person name="Bills G."/>
            <person name="Bluhm B."/>
            <person name="Cannon C."/>
            <person name="Castanera R."/>
            <person name="Culley D."/>
            <person name="Daum C."/>
            <person name="Ezra D."/>
            <person name="Gonzalez J."/>
            <person name="Henrissat B."/>
            <person name="Kuo A."/>
            <person name="Liang C."/>
            <person name="Lipzen A."/>
            <person name="Lutzoni F."/>
            <person name="Magnuson J."/>
            <person name="Mondo S."/>
            <person name="Nolan M."/>
            <person name="Ohm R."/>
            <person name="Pangilinan J."/>
            <person name="Park H.-J."/>
            <person name="Ramirez L."/>
            <person name="Alfaro M."/>
            <person name="Sun H."/>
            <person name="Tritt A."/>
            <person name="Yoshinaga Y."/>
            <person name="Zwiers L.-H."/>
            <person name="Turgeon B."/>
            <person name="Goodwin S."/>
            <person name="Spatafora J."/>
            <person name="Crous P."/>
            <person name="Grigoriev I."/>
        </authorList>
    </citation>
    <scope>NUCLEOTIDE SEQUENCE</scope>
    <source>
        <strain evidence="2">CBS 627.86</strain>
    </source>
</reference>
<feature type="transmembrane region" description="Helical" evidence="1">
    <location>
        <begin position="53"/>
        <end position="70"/>
    </location>
</feature>
<organism evidence="2 3">
    <name type="scientific">Lophiotrema nucula</name>
    <dbReference type="NCBI Taxonomy" id="690887"/>
    <lineage>
        <taxon>Eukaryota</taxon>
        <taxon>Fungi</taxon>
        <taxon>Dikarya</taxon>
        <taxon>Ascomycota</taxon>
        <taxon>Pezizomycotina</taxon>
        <taxon>Dothideomycetes</taxon>
        <taxon>Pleosporomycetidae</taxon>
        <taxon>Pleosporales</taxon>
        <taxon>Lophiotremataceae</taxon>
        <taxon>Lophiotrema</taxon>
    </lineage>
</organism>
<keyword evidence="1" id="KW-0472">Membrane</keyword>
<keyword evidence="1" id="KW-1133">Transmembrane helix</keyword>
<accession>A0A6A5Z2M3</accession>
<gene>
    <name evidence="2" type="ORF">BDV96DRAFT_601156</name>
</gene>
<proteinExistence type="predicted"/>
<dbReference type="AlphaFoldDB" id="A0A6A5Z2M3"/>
<evidence type="ECO:0000313" key="3">
    <source>
        <dbReference type="Proteomes" id="UP000799770"/>
    </source>
</evidence>
<dbReference type="Proteomes" id="UP000799770">
    <property type="component" value="Unassembled WGS sequence"/>
</dbReference>
<protein>
    <submittedName>
        <fullName evidence="2">Uncharacterized protein</fullName>
    </submittedName>
</protein>